<keyword evidence="6" id="KW-1185">Reference proteome</keyword>
<name>A0ABS0SID7_9HYPH</name>
<comment type="cofactor">
    <cofactor evidence="1">
        <name>Mg(2+)</name>
        <dbReference type="ChEBI" id="CHEBI:18420"/>
    </cofactor>
</comment>
<evidence type="ECO:0000256" key="3">
    <source>
        <dbReference type="ARBA" id="ARBA00022842"/>
    </source>
</evidence>
<dbReference type="RefSeq" id="WP_198477946.1">
    <property type="nucleotide sequence ID" value="NZ_JADGMQ010000016.1"/>
</dbReference>
<evidence type="ECO:0000256" key="1">
    <source>
        <dbReference type="ARBA" id="ARBA00001946"/>
    </source>
</evidence>
<dbReference type="Gene3D" id="3.20.20.120">
    <property type="entry name" value="Enolase-like C-terminal domain"/>
    <property type="match status" value="1"/>
</dbReference>
<sequence length="384" mass="43071">MKIANITASLHRHAIRIEGIAEALEQRQFVFVEVETECGLTGFGVTGQFLPWAVMPCIQDHIFPVLKGMDVRETEKIHHAVWKKLNPRTYTGVVSNALSAIDIALWDLRGKAEGRTVAQLLGGYSNHCPAYATFGYAYFNHEELAEYANKFVGMGFDAIKMVVGDDGHDWKEDARRVRAVRRAIPDHVELLIDGNYFFNPAEARLLCREIEDCGITWFEEPVHQNDTRAMADLRMHTRIPLAAGQMEGHRWRFRDLILHQAVDFVQPNCCYNGGYTESLKVAHMAQAFNLPVANGGGWPIFNMHLMAGLMNGGRVEFHYGMWEAGKRFFKGAPDPVANVLTIPEAPGLGFTADRDQLNDCVVKSPDNALSAQDAHGYTRRKKAD</sequence>
<reference evidence="5 6" key="1">
    <citation type="submission" date="2020-10" db="EMBL/GenBank/DDBJ databases">
        <title>Aquamicrobium zhengzhouensis sp. nov., a exopolysaccharide producing bacterium isolated from farmland soil.</title>
        <authorList>
            <person name="Wang X."/>
        </authorList>
    </citation>
    <scope>NUCLEOTIDE SEQUENCE [LARGE SCALE GENOMIC DNA]</scope>
    <source>
        <strain evidence="6">cd-1</strain>
    </source>
</reference>
<protein>
    <submittedName>
        <fullName evidence="5">Mandelate racemase/muconate lactonizing enzyme family protein</fullName>
    </submittedName>
</protein>
<dbReference type="InterPro" id="IPR013341">
    <property type="entry name" value="Mandelate_racemase_N_dom"/>
</dbReference>
<dbReference type="PANTHER" id="PTHR13794">
    <property type="entry name" value="ENOLASE SUPERFAMILY, MANDELATE RACEMASE"/>
    <property type="match status" value="1"/>
</dbReference>
<dbReference type="EMBL" id="JADGMQ010000016">
    <property type="protein sequence ID" value="MBI1622405.1"/>
    <property type="molecule type" value="Genomic_DNA"/>
</dbReference>
<dbReference type="SFLD" id="SFLDS00001">
    <property type="entry name" value="Enolase"/>
    <property type="match status" value="1"/>
</dbReference>
<dbReference type="SUPFAM" id="SSF51604">
    <property type="entry name" value="Enolase C-terminal domain-like"/>
    <property type="match status" value="1"/>
</dbReference>
<dbReference type="InterPro" id="IPR046945">
    <property type="entry name" value="RHMD-like"/>
</dbReference>
<dbReference type="SMART" id="SM00922">
    <property type="entry name" value="MR_MLE"/>
    <property type="match status" value="1"/>
</dbReference>
<organism evidence="5 6">
    <name type="scientific">Aquamicrobium zhengzhouense</name>
    <dbReference type="NCBI Taxonomy" id="2781738"/>
    <lineage>
        <taxon>Bacteria</taxon>
        <taxon>Pseudomonadati</taxon>
        <taxon>Pseudomonadota</taxon>
        <taxon>Alphaproteobacteria</taxon>
        <taxon>Hyphomicrobiales</taxon>
        <taxon>Phyllobacteriaceae</taxon>
        <taxon>Aquamicrobium</taxon>
    </lineage>
</organism>
<dbReference type="InterPro" id="IPR013342">
    <property type="entry name" value="Mandelate_racemase_C"/>
</dbReference>
<keyword evidence="3" id="KW-0460">Magnesium</keyword>
<evidence type="ECO:0000313" key="6">
    <source>
        <dbReference type="Proteomes" id="UP000601789"/>
    </source>
</evidence>
<gene>
    <name evidence="5" type="ORF">IOD40_17225</name>
</gene>
<feature type="domain" description="Mandelate racemase/muconate lactonizing enzyme C-terminal" evidence="4">
    <location>
        <begin position="141"/>
        <end position="240"/>
    </location>
</feature>
<evidence type="ECO:0000259" key="4">
    <source>
        <dbReference type="SMART" id="SM00922"/>
    </source>
</evidence>
<proteinExistence type="predicted"/>
<dbReference type="CDD" id="cd03316">
    <property type="entry name" value="MR_like"/>
    <property type="match status" value="1"/>
</dbReference>
<dbReference type="Gene3D" id="3.30.390.10">
    <property type="entry name" value="Enolase-like, N-terminal domain"/>
    <property type="match status" value="1"/>
</dbReference>
<evidence type="ECO:0000256" key="2">
    <source>
        <dbReference type="ARBA" id="ARBA00022723"/>
    </source>
</evidence>
<dbReference type="Pfam" id="PF13378">
    <property type="entry name" value="MR_MLE_C"/>
    <property type="match status" value="1"/>
</dbReference>
<dbReference type="Proteomes" id="UP000601789">
    <property type="component" value="Unassembled WGS sequence"/>
</dbReference>
<evidence type="ECO:0000313" key="5">
    <source>
        <dbReference type="EMBL" id="MBI1622405.1"/>
    </source>
</evidence>
<dbReference type="SUPFAM" id="SSF54826">
    <property type="entry name" value="Enolase N-terminal domain-like"/>
    <property type="match status" value="1"/>
</dbReference>
<accession>A0ABS0SID7</accession>
<dbReference type="InterPro" id="IPR029065">
    <property type="entry name" value="Enolase_C-like"/>
</dbReference>
<comment type="caution">
    <text evidence="5">The sequence shown here is derived from an EMBL/GenBank/DDBJ whole genome shotgun (WGS) entry which is preliminary data.</text>
</comment>
<dbReference type="PANTHER" id="PTHR13794:SF58">
    <property type="entry name" value="MITOCHONDRIAL ENOLASE SUPERFAMILY MEMBER 1"/>
    <property type="match status" value="1"/>
</dbReference>
<dbReference type="Pfam" id="PF02746">
    <property type="entry name" value="MR_MLE_N"/>
    <property type="match status" value="1"/>
</dbReference>
<dbReference type="InterPro" id="IPR029017">
    <property type="entry name" value="Enolase-like_N"/>
</dbReference>
<keyword evidence="2" id="KW-0479">Metal-binding</keyword>
<dbReference type="InterPro" id="IPR036849">
    <property type="entry name" value="Enolase-like_C_sf"/>
</dbReference>